<dbReference type="SUPFAM" id="SSF51735">
    <property type="entry name" value="NAD(P)-binding Rossmann-fold domains"/>
    <property type="match status" value="1"/>
</dbReference>
<organism evidence="9 10">
    <name type="scientific">Xylaria hypoxylon</name>
    <dbReference type="NCBI Taxonomy" id="37992"/>
    <lineage>
        <taxon>Eukaryota</taxon>
        <taxon>Fungi</taxon>
        <taxon>Dikarya</taxon>
        <taxon>Ascomycota</taxon>
        <taxon>Pezizomycotina</taxon>
        <taxon>Sordariomycetes</taxon>
        <taxon>Xylariomycetidae</taxon>
        <taxon>Xylariales</taxon>
        <taxon>Xylariaceae</taxon>
        <taxon>Xylaria</taxon>
    </lineage>
</organism>
<dbReference type="GO" id="GO:0016491">
    <property type="term" value="F:oxidoreductase activity"/>
    <property type="evidence" value="ECO:0007669"/>
    <property type="project" value="UniProtKB-KW"/>
</dbReference>
<dbReference type="PANTHER" id="PTHR43350:SF17">
    <property type="entry name" value="NAD-DEPENDENT ALCOHOL DEHYDROGENASE"/>
    <property type="match status" value="1"/>
</dbReference>
<evidence type="ECO:0000259" key="8">
    <source>
        <dbReference type="Pfam" id="PF08240"/>
    </source>
</evidence>
<name>A0A4Z0YKG0_9PEZI</name>
<gene>
    <name evidence="9" type="ORF">E0Z10_g4741</name>
</gene>
<feature type="transmembrane region" description="Helical" evidence="6">
    <location>
        <begin position="281"/>
        <end position="300"/>
    </location>
</feature>
<proteinExistence type="inferred from homology"/>
<dbReference type="CDD" id="cd05188">
    <property type="entry name" value="MDR"/>
    <property type="match status" value="1"/>
</dbReference>
<dbReference type="InterPro" id="IPR036291">
    <property type="entry name" value="NAD(P)-bd_dom_sf"/>
</dbReference>
<dbReference type="Gene3D" id="3.90.180.10">
    <property type="entry name" value="Medium-chain alcohol dehydrogenases, catalytic domain"/>
    <property type="match status" value="1"/>
</dbReference>
<dbReference type="Proteomes" id="UP000297716">
    <property type="component" value="Unassembled WGS sequence"/>
</dbReference>
<protein>
    <submittedName>
        <fullName evidence="9">Uncharacterized protein</fullName>
    </submittedName>
</protein>
<keyword evidence="6" id="KW-1133">Transmembrane helix</keyword>
<dbReference type="InterPro" id="IPR011032">
    <property type="entry name" value="GroES-like_sf"/>
</dbReference>
<evidence type="ECO:0000256" key="5">
    <source>
        <dbReference type="ARBA" id="ARBA00023002"/>
    </source>
</evidence>
<evidence type="ECO:0000313" key="9">
    <source>
        <dbReference type="EMBL" id="TGJ84047.1"/>
    </source>
</evidence>
<dbReference type="AlphaFoldDB" id="A0A4Z0YKG0"/>
<dbReference type="GO" id="GO:0046872">
    <property type="term" value="F:metal ion binding"/>
    <property type="evidence" value="ECO:0007669"/>
    <property type="project" value="UniProtKB-KW"/>
</dbReference>
<sequence>MAGAKALVVKSLKSPPDIEIAERDIPKAIPGTAVIQVLAAAVGPGHGYLLSHEVPGFSFPLPSVFGAGGVGRVVSVGSDSVSLKEGQLVSIDPFTSARDDANVEVIVGLMDGGGSKAKKLYDDTWRDGAWQTHAVVPLENAVPLDEEALLGKHGYDVDDLTIIPHLSIAYGAISSIDIKAGETVIVGPATGQFSGAAVEVASALGARVIALGRNREALAKLQSTIPRVEIVVITGDTEKDAQAIQAFGLADAFVDFTPGSVQGEPSHFKSALMSLRKRGRIALMGGMGGNLSIPYVYMMFNSLELKAKWMYTRDEIRKIVKMIEVGTLKIGKGAGHQVDGKFKLEDYEAAFETGAKHTSWGSSIVFNP</sequence>
<evidence type="ECO:0000256" key="3">
    <source>
        <dbReference type="ARBA" id="ARBA00022723"/>
    </source>
</evidence>
<dbReference type="STRING" id="37992.A0A4Z0YKG0"/>
<dbReference type="EMBL" id="SKBN01000077">
    <property type="protein sequence ID" value="TGJ84047.1"/>
    <property type="molecule type" value="Genomic_DNA"/>
</dbReference>
<keyword evidence="6" id="KW-0472">Membrane</keyword>
<dbReference type="InterPro" id="IPR013154">
    <property type="entry name" value="ADH-like_N"/>
</dbReference>
<keyword evidence="10" id="KW-1185">Reference proteome</keyword>
<comment type="caution">
    <text evidence="9">The sequence shown here is derived from an EMBL/GenBank/DDBJ whole genome shotgun (WGS) entry which is preliminary data.</text>
</comment>
<comment type="similarity">
    <text evidence="2">Belongs to the zinc-containing alcohol dehydrogenase family.</text>
</comment>
<feature type="domain" description="Alcohol dehydrogenase-like N-terminal" evidence="8">
    <location>
        <begin position="30"/>
        <end position="145"/>
    </location>
</feature>
<evidence type="ECO:0000256" key="2">
    <source>
        <dbReference type="ARBA" id="ARBA00008072"/>
    </source>
</evidence>
<accession>A0A4Z0YKG0</accession>
<keyword evidence="4" id="KW-0862">Zinc</keyword>
<comment type="cofactor">
    <cofactor evidence="1">
        <name>Zn(2+)</name>
        <dbReference type="ChEBI" id="CHEBI:29105"/>
    </cofactor>
</comment>
<dbReference type="PANTHER" id="PTHR43350">
    <property type="entry name" value="NAD-DEPENDENT ALCOHOL DEHYDROGENASE"/>
    <property type="match status" value="1"/>
</dbReference>
<evidence type="ECO:0000256" key="1">
    <source>
        <dbReference type="ARBA" id="ARBA00001947"/>
    </source>
</evidence>
<evidence type="ECO:0000313" key="10">
    <source>
        <dbReference type="Proteomes" id="UP000297716"/>
    </source>
</evidence>
<feature type="domain" description="Alcohol dehydrogenase-like C-terminal" evidence="7">
    <location>
        <begin position="196"/>
        <end position="323"/>
    </location>
</feature>
<keyword evidence="6" id="KW-0812">Transmembrane</keyword>
<keyword evidence="3" id="KW-0479">Metal-binding</keyword>
<dbReference type="Pfam" id="PF00107">
    <property type="entry name" value="ADH_zinc_N"/>
    <property type="match status" value="1"/>
</dbReference>
<dbReference type="SUPFAM" id="SSF50129">
    <property type="entry name" value="GroES-like"/>
    <property type="match status" value="1"/>
</dbReference>
<dbReference type="InterPro" id="IPR013149">
    <property type="entry name" value="ADH-like_C"/>
</dbReference>
<dbReference type="Gene3D" id="3.40.50.720">
    <property type="entry name" value="NAD(P)-binding Rossmann-like Domain"/>
    <property type="match status" value="1"/>
</dbReference>
<evidence type="ECO:0000256" key="6">
    <source>
        <dbReference type="SAM" id="Phobius"/>
    </source>
</evidence>
<dbReference type="OrthoDB" id="5407715at2759"/>
<dbReference type="Pfam" id="PF08240">
    <property type="entry name" value="ADH_N"/>
    <property type="match status" value="1"/>
</dbReference>
<evidence type="ECO:0000259" key="7">
    <source>
        <dbReference type="Pfam" id="PF00107"/>
    </source>
</evidence>
<reference evidence="9 10" key="1">
    <citation type="submission" date="2019-03" db="EMBL/GenBank/DDBJ databases">
        <title>Draft genome sequence of Xylaria hypoxylon DSM 108379, a ubiquitous saprotrophic-parasitic fungi on hardwood.</title>
        <authorList>
            <person name="Buettner E."/>
            <person name="Leonhardt S."/>
            <person name="Gebauer A.M."/>
            <person name="Liers C."/>
            <person name="Hofrichter M."/>
            <person name="Kellner H."/>
        </authorList>
    </citation>
    <scope>NUCLEOTIDE SEQUENCE [LARGE SCALE GENOMIC DNA]</scope>
    <source>
        <strain evidence="9 10">DSM 108379</strain>
    </source>
</reference>
<evidence type="ECO:0000256" key="4">
    <source>
        <dbReference type="ARBA" id="ARBA00022833"/>
    </source>
</evidence>
<keyword evidence="5" id="KW-0560">Oxidoreductase</keyword>